<dbReference type="Proteomes" id="UP000317716">
    <property type="component" value="Unassembled WGS sequence"/>
</dbReference>
<sequence length="244" mass="26393">MSAVRTEGRITTLEPAGDSDSVIVLLCGDNRPGYRMQSRKRELGSMRGIASNGIAGWAAGLVAVPVLCVEAILPALDGPRDLWTKFVTHRPPWGREGPVREAMLGALPAELRARIPFFAAPGNHERTDTERGRANWNAAMGSPPEPGQYWYALDLPDGLARFVFLDSNLFADARGRSPDSLQEAWSRAQLDWADSALAAPARYRFIVLHHPLVSAGHYLRCGGIQRGSVKHVAGVCSTSPGDDG</sequence>
<evidence type="ECO:0000313" key="2">
    <source>
        <dbReference type="Proteomes" id="UP000317716"/>
    </source>
</evidence>
<name>A0A538TB55_UNCEI</name>
<organism evidence="1 2">
    <name type="scientific">Eiseniibacteriota bacterium</name>
    <dbReference type="NCBI Taxonomy" id="2212470"/>
    <lineage>
        <taxon>Bacteria</taxon>
        <taxon>Candidatus Eiseniibacteriota</taxon>
    </lineage>
</organism>
<dbReference type="EMBL" id="VBOS01000009">
    <property type="protein sequence ID" value="TMQ60817.1"/>
    <property type="molecule type" value="Genomic_DNA"/>
</dbReference>
<accession>A0A538TB55</accession>
<reference evidence="1 2" key="1">
    <citation type="journal article" date="2019" name="Nat. Microbiol.">
        <title>Mediterranean grassland soil C-N compound turnover is dependent on rainfall and depth, and is mediated by genomically divergent microorganisms.</title>
        <authorList>
            <person name="Diamond S."/>
            <person name="Andeer P.F."/>
            <person name="Li Z."/>
            <person name="Crits-Christoph A."/>
            <person name="Burstein D."/>
            <person name="Anantharaman K."/>
            <person name="Lane K.R."/>
            <person name="Thomas B.C."/>
            <person name="Pan C."/>
            <person name="Northen T.R."/>
            <person name="Banfield J.F."/>
        </authorList>
    </citation>
    <scope>NUCLEOTIDE SEQUENCE [LARGE SCALE GENOMIC DNA]</scope>
    <source>
        <strain evidence="1">WS_2</strain>
    </source>
</reference>
<dbReference type="SUPFAM" id="SSF56300">
    <property type="entry name" value="Metallo-dependent phosphatases"/>
    <property type="match status" value="1"/>
</dbReference>
<comment type="caution">
    <text evidence="1">The sequence shown here is derived from an EMBL/GenBank/DDBJ whole genome shotgun (WGS) entry which is preliminary data.</text>
</comment>
<evidence type="ECO:0008006" key="3">
    <source>
        <dbReference type="Google" id="ProtNLM"/>
    </source>
</evidence>
<gene>
    <name evidence="1" type="ORF">E6K72_00255</name>
</gene>
<protein>
    <recommendedName>
        <fullName evidence="3">Calcineurin-like phosphoesterase domain-containing protein</fullName>
    </recommendedName>
</protein>
<dbReference type="InterPro" id="IPR029052">
    <property type="entry name" value="Metallo-depent_PP-like"/>
</dbReference>
<dbReference type="Gene3D" id="3.60.21.10">
    <property type="match status" value="1"/>
</dbReference>
<evidence type="ECO:0000313" key="1">
    <source>
        <dbReference type="EMBL" id="TMQ60817.1"/>
    </source>
</evidence>
<proteinExistence type="predicted"/>
<dbReference type="AlphaFoldDB" id="A0A538TB55"/>